<keyword evidence="3" id="KW-1185">Reference proteome</keyword>
<dbReference type="EMBL" id="KB644410">
    <property type="protein sequence ID" value="EPS27396.1"/>
    <property type="molecule type" value="Genomic_DNA"/>
</dbReference>
<gene>
    <name evidence="2" type="ORF">PDE_02339</name>
</gene>
<evidence type="ECO:0000313" key="2">
    <source>
        <dbReference type="EMBL" id="EPS27396.1"/>
    </source>
</evidence>
<name>S7ZFI0_PENO1</name>
<reference evidence="2 3" key="1">
    <citation type="journal article" date="2013" name="PLoS ONE">
        <title>Genomic and secretomic analyses reveal unique features of the lignocellulolytic enzyme system of Penicillium decumbens.</title>
        <authorList>
            <person name="Liu G."/>
            <person name="Zhang L."/>
            <person name="Wei X."/>
            <person name="Zou G."/>
            <person name="Qin Y."/>
            <person name="Ma L."/>
            <person name="Li J."/>
            <person name="Zheng H."/>
            <person name="Wang S."/>
            <person name="Wang C."/>
            <person name="Xun L."/>
            <person name="Zhao G.-P."/>
            <person name="Zhou Z."/>
            <person name="Qu Y."/>
        </authorList>
    </citation>
    <scope>NUCLEOTIDE SEQUENCE [LARGE SCALE GENOMIC DNA]</scope>
    <source>
        <strain evidence="3">114-2 / CGMCC 5302</strain>
    </source>
</reference>
<evidence type="ECO:0000256" key="1">
    <source>
        <dbReference type="SAM" id="MobiDB-lite"/>
    </source>
</evidence>
<dbReference type="AlphaFoldDB" id="S7ZFI0"/>
<protein>
    <submittedName>
        <fullName evidence="2">Uncharacterized protein</fullName>
    </submittedName>
</protein>
<feature type="region of interest" description="Disordered" evidence="1">
    <location>
        <begin position="21"/>
        <end position="79"/>
    </location>
</feature>
<organism evidence="2 3">
    <name type="scientific">Penicillium oxalicum (strain 114-2 / CGMCC 5302)</name>
    <name type="common">Penicillium decumbens</name>
    <dbReference type="NCBI Taxonomy" id="933388"/>
    <lineage>
        <taxon>Eukaryota</taxon>
        <taxon>Fungi</taxon>
        <taxon>Dikarya</taxon>
        <taxon>Ascomycota</taxon>
        <taxon>Pezizomycotina</taxon>
        <taxon>Eurotiomycetes</taxon>
        <taxon>Eurotiomycetidae</taxon>
        <taxon>Eurotiales</taxon>
        <taxon>Aspergillaceae</taxon>
        <taxon>Penicillium</taxon>
    </lineage>
</organism>
<proteinExistence type="predicted"/>
<feature type="compositionally biased region" description="Basic and acidic residues" evidence="1">
    <location>
        <begin position="41"/>
        <end position="57"/>
    </location>
</feature>
<sequence>MWEIMRQEFMQQVIDRSDWRVAASPKSNEDQLTPVAARPDQGWETRPIDGPKGELRDLSSYTIHTPGRLEGIGSPEEIG</sequence>
<accession>S7ZFI0</accession>
<evidence type="ECO:0000313" key="3">
    <source>
        <dbReference type="Proteomes" id="UP000019376"/>
    </source>
</evidence>
<dbReference type="Proteomes" id="UP000019376">
    <property type="component" value="Unassembled WGS sequence"/>
</dbReference>
<dbReference type="HOGENOM" id="CLU_2606768_0_0_1"/>